<dbReference type="Gene3D" id="3.20.20.150">
    <property type="entry name" value="Divalent-metal-dependent TIM barrel enzymes"/>
    <property type="match status" value="1"/>
</dbReference>
<dbReference type="InterPro" id="IPR050312">
    <property type="entry name" value="IolE/XylAMocC-like"/>
</dbReference>
<gene>
    <name evidence="2" type="ORF">IAG03_13490</name>
</gene>
<keyword evidence="3" id="KW-1185">Reference proteome</keyword>
<dbReference type="Proteomes" id="UP000651482">
    <property type="component" value="Unassembled WGS sequence"/>
</dbReference>
<comment type="caution">
    <text evidence="2">The sequence shown here is derived from an EMBL/GenBank/DDBJ whole genome shotgun (WGS) entry which is preliminary data.</text>
</comment>
<keyword evidence="2" id="KW-0413">Isomerase</keyword>
<dbReference type="PANTHER" id="PTHR12110">
    <property type="entry name" value="HYDROXYPYRUVATE ISOMERASE"/>
    <property type="match status" value="1"/>
</dbReference>
<dbReference type="GO" id="GO:0016853">
    <property type="term" value="F:isomerase activity"/>
    <property type="evidence" value="ECO:0007669"/>
    <property type="project" value="UniProtKB-KW"/>
</dbReference>
<feature type="domain" description="Xylose isomerase-like TIM barrel" evidence="1">
    <location>
        <begin position="19"/>
        <end position="286"/>
    </location>
</feature>
<organism evidence="2 3">
    <name type="scientific">Yeguia hominis</name>
    <dbReference type="NCBI Taxonomy" id="2763662"/>
    <lineage>
        <taxon>Bacteria</taxon>
        <taxon>Bacillati</taxon>
        <taxon>Bacillota</taxon>
        <taxon>Clostridia</taxon>
        <taxon>Eubacteriales</taxon>
        <taxon>Yeguiaceae</taxon>
        <taxon>Yeguia</taxon>
    </lineage>
</organism>
<dbReference type="InterPro" id="IPR036237">
    <property type="entry name" value="Xyl_isomerase-like_sf"/>
</dbReference>
<sequence length="306" mass="35508">MYLGFLSVCLGDISFEEKVKWAAENGFHAMEVGCWPTENQRDYASSDLSVSGNLEKEAARVQNILDLYQMKITSLAFYDNNLDADLVRRKRNNLHLLRCIDLAALLGVPTVGTFIGKDYTKSIEENFTLFEEIFHPIVAYAFEKKVNIVVENCPMEGWQQQGVPGTISFSPELWEEMFRRIPEKNFGLNYDPSHMYIMQMDYLSPIKTFRDRILHVHAKDAWIDKEKLSYYGTYNRQLNRKLTNGYWNCRMPGRGGVDFEKFISELKGIDYNGVISIEHEDPDFEGDLCLVKKALLMAQDYLKKWI</sequence>
<dbReference type="PANTHER" id="PTHR12110:SF21">
    <property type="entry name" value="XYLOSE ISOMERASE-LIKE TIM BARREL DOMAIN-CONTAINING PROTEIN"/>
    <property type="match status" value="1"/>
</dbReference>
<dbReference type="InterPro" id="IPR013022">
    <property type="entry name" value="Xyl_isomerase-like_TIM-brl"/>
</dbReference>
<dbReference type="SUPFAM" id="SSF51658">
    <property type="entry name" value="Xylose isomerase-like"/>
    <property type="match status" value="1"/>
</dbReference>
<reference evidence="2" key="1">
    <citation type="submission" date="2020-08" db="EMBL/GenBank/DDBJ databases">
        <title>Genome public.</title>
        <authorList>
            <person name="Liu C."/>
            <person name="Sun Q."/>
        </authorList>
    </citation>
    <scope>NUCLEOTIDE SEQUENCE</scope>
    <source>
        <strain evidence="2">NSJ-40</strain>
    </source>
</reference>
<dbReference type="AlphaFoldDB" id="A0A926DBV8"/>
<dbReference type="Pfam" id="PF01261">
    <property type="entry name" value="AP_endonuc_2"/>
    <property type="match status" value="1"/>
</dbReference>
<proteinExistence type="predicted"/>
<evidence type="ECO:0000313" key="3">
    <source>
        <dbReference type="Proteomes" id="UP000651482"/>
    </source>
</evidence>
<dbReference type="RefSeq" id="WP_249320610.1">
    <property type="nucleotide sequence ID" value="NZ_JACRSN010000031.1"/>
</dbReference>
<dbReference type="EMBL" id="JACRSN010000031">
    <property type="protein sequence ID" value="MBC8534969.1"/>
    <property type="molecule type" value="Genomic_DNA"/>
</dbReference>
<accession>A0A926DBV8</accession>
<name>A0A926DBV8_9FIRM</name>
<evidence type="ECO:0000313" key="2">
    <source>
        <dbReference type="EMBL" id="MBC8534969.1"/>
    </source>
</evidence>
<evidence type="ECO:0000259" key="1">
    <source>
        <dbReference type="Pfam" id="PF01261"/>
    </source>
</evidence>
<protein>
    <submittedName>
        <fullName evidence="2">Sugar phosphate isomerase/epimerase</fullName>
    </submittedName>
</protein>